<proteinExistence type="predicted"/>
<dbReference type="AlphaFoldDB" id="A0A080ZN54"/>
<dbReference type="OrthoDB" id="128557at2759"/>
<gene>
    <name evidence="2" type="ORF">F444_15059</name>
</gene>
<dbReference type="Proteomes" id="UP000028582">
    <property type="component" value="Unassembled WGS sequence"/>
</dbReference>
<accession>A0A080ZN54</accession>
<feature type="compositionally biased region" description="Polar residues" evidence="1">
    <location>
        <begin position="12"/>
        <end position="22"/>
    </location>
</feature>
<evidence type="ECO:0000313" key="3">
    <source>
        <dbReference type="Proteomes" id="UP000028582"/>
    </source>
</evidence>
<feature type="compositionally biased region" description="Basic and acidic residues" evidence="1">
    <location>
        <begin position="58"/>
        <end position="71"/>
    </location>
</feature>
<feature type="region of interest" description="Disordered" evidence="1">
    <location>
        <begin position="1"/>
        <end position="72"/>
    </location>
</feature>
<evidence type="ECO:0000313" key="2">
    <source>
        <dbReference type="EMBL" id="ETO68065.1"/>
    </source>
</evidence>
<evidence type="ECO:0000256" key="1">
    <source>
        <dbReference type="SAM" id="MobiDB-lite"/>
    </source>
</evidence>
<sequence length="222" mass="25075">MATVKLMEDLQTENQDNTTDGISSGDDVPPTQLAKEQKMKSPTATRATRFGEPTSDSDTIKAGDIRDDRNTPRQVDVINVPKPKRRNLSRTTPTQLRQTKISPGASRLAVHKYPSGLTVKLHEFVTWARNTQNMKNILAMMKKYPVQLTDAYLRSRVIECQWEVMRSEDNMHPFVIPVDLTRSMEAAISTTRKEQREPDKLDSNVSQQGIVLDIVATIDPKL</sequence>
<organism evidence="2 3">
    <name type="scientific">Phytophthora nicotianae P1976</name>
    <dbReference type="NCBI Taxonomy" id="1317066"/>
    <lineage>
        <taxon>Eukaryota</taxon>
        <taxon>Sar</taxon>
        <taxon>Stramenopiles</taxon>
        <taxon>Oomycota</taxon>
        <taxon>Peronosporomycetes</taxon>
        <taxon>Peronosporales</taxon>
        <taxon>Peronosporaceae</taxon>
        <taxon>Phytophthora</taxon>
    </lineage>
</organism>
<comment type="caution">
    <text evidence="2">The sequence shown here is derived from an EMBL/GenBank/DDBJ whole genome shotgun (WGS) entry which is preliminary data.</text>
</comment>
<reference evidence="2 3" key="1">
    <citation type="submission" date="2013-11" db="EMBL/GenBank/DDBJ databases">
        <title>The Genome Sequence of Phytophthora parasitica P1976.</title>
        <authorList>
            <consortium name="The Broad Institute Genomics Platform"/>
            <person name="Russ C."/>
            <person name="Tyler B."/>
            <person name="Panabieres F."/>
            <person name="Shan W."/>
            <person name="Tripathy S."/>
            <person name="Grunwald N."/>
            <person name="Machado M."/>
            <person name="Johnson C.S."/>
            <person name="Walker B."/>
            <person name="Young S."/>
            <person name="Zeng Q."/>
            <person name="Gargeya S."/>
            <person name="Fitzgerald M."/>
            <person name="Haas B."/>
            <person name="Abouelleil A."/>
            <person name="Allen A.W."/>
            <person name="Alvarado L."/>
            <person name="Arachchi H.M."/>
            <person name="Berlin A.M."/>
            <person name="Chapman S.B."/>
            <person name="Gainer-Dewar J."/>
            <person name="Goldberg J."/>
            <person name="Griggs A."/>
            <person name="Gujja S."/>
            <person name="Hansen M."/>
            <person name="Howarth C."/>
            <person name="Imamovic A."/>
            <person name="Ireland A."/>
            <person name="Larimer J."/>
            <person name="McCowan C."/>
            <person name="Murphy C."/>
            <person name="Pearson M."/>
            <person name="Poon T.W."/>
            <person name="Priest M."/>
            <person name="Roberts A."/>
            <person name="Saif S."/>
            <person name="Shea T."/>
            <person name="Sisk P."/>
            <person name="Sykes S."/>
            <person name="Wortman J."/>
            <person name="Nusbaum C."/>
            <person name="Birren B."/>
        </authorList>
    </citation>
    <scope>NUCLEOTIDE SEQUENCE [LARGE SCALE GENOMIC DNA]</scope>
    <source>
        <strain evidence="2 3">P1976</strain>
    </source>
</reference>
<protein>
    <submittedName>
        <fullName evidence="2">Uncharacterized protein</fullName>
    </submittedName>
</protein>
<dbReference type="EMBL" id="ANJA01002782">
    <property type="protein sequence ID" value="ETO68065.1"/>
    <property type="molecule type" value="Genomic_DNA"/>
</dbReference>
<name>A0A080ZN54_PHYNI</name>